<feature type="transmembrane region" description="Helical" evidence="1">
    <location>
        <begin position="123"/>
        <end position="144"/>
    </location>
</feature>
<organism evidence="2 3">
    <name type="scientific">Stentor coeruleus</name>
    <dbReference type="NCBI Taxonomy" id="5963"/>
    <lineage>
        <taxon>Eukaryota</taxon>
        <taxon>Sar</taxon>
        <taxon>Alveolata</taxon>
        <taxon>Ciliophora</taxon>
        <taxon>Postciliodesmatophora</taxon>
        <taxon>Heterotrichea</taxon>
        <taxon>Heterotrichida</taxon>
        <taxon>Stentoridae</taxon>
        <taxon>Stentor</taxon>
    </lineage>
</organism>
<keyword evidence="1" id="KW-1133">Transmembrane helix</keyword>
<comment type="caution">
    <text evidence="2">The sequence shown here is derived from an EMBL/GenBank/DDBJ whole genome shotgun (WGS) entry which is preliminary data.</text>
</comment>
<evidence type="ECO:0000256" key="1">
    <source>
        <dbReference type="SAM" id="Phobius"/>
    </source>
</evidence>
<feature type="transmembrane region" description="Helical" evidence="1">
    <location>
        <begin position="74"/>
        <end position="103"/>
    </location>
</feature>
<dbReference type="Proteomes" id="UP000187209">
    <property type="component" value="Unassembled WGS sequence"/>
</dbReference>
<evidence type="ECO:0000313" key="3">
    <source>
        <dbReference type="Proteomes" id="UP000187209"/>
    </source>
</evidence>
<protein>
    <submittedName>
        <fullName evidence="2">Uncharacterized protein</fullName>
    </submittedName>
</protein>
<keyword evidence="1" id="KW-0472">Membrane</keyword>
<name>A0A1R2C0R9_9CILI</name>
<proteinExistence type="predicted"/>
<reference evidence="2 3" key="1">
    <citation type="submission" date="2016-11" db="EMBL/GenBank/DDBJ databases">
        <title>The macronuclear genome of Stentor coeruleus: a giant cell with tiny introns.</title>
        <authorList>
            <person name="Slabodnick M."/>
            <person name="Ruby J.G."/>
            <person name="Reiff S.B."/>
            <person name="Swart E.C."/>
            <person name="Gosai S."/>
            <person name="Prabakaran S."/>
            <person name="Witkowska E."/>
            <person name="Larue G.E."/>
            <person name="Fisher S."/>
            <person name="Freeman R.M."/>
            <person name="Gunawardena J."/>
            <person name="Chu W."/>
            <person name="Stover N.A."/>
            <person name="Gregory B.D."/>
            <person name="Nowacki M."/>
            <person name="Derisi J."/>
            <person name="Roy S.W."/>
            <person name="Marshall W.F."/>
            <person name="Sood P."/>
        </authorList>
    </citation>
    <scope>NUCLEOTIDE SEQUENCE [LARGE SCALE GENOMIC DNA]</scope>
    <source>
        <strain evidence="2">WM001</strain>
    </source>
</reference>
<dbReference type="AlphaFoldDB" id="A0A1R2C0R9"/>
<keyword evidence="3" id="KW-1185">Reference proteome</keyword>
<dbReference type="EMBL" id="MPUH01000335">
    <property type="protein sequence ID" value="OMJ82577.1"/>
    <property type="molecule type" value="Genomic_DNA"/>
</dbReference>
<gene>
    <name evidence="2" type="ORF">SteCoe_16687</name>
</gene>
<evidence type="ECO:0000313" key="2">
    <source>
        <dbReference type="EMBL" id="OMJ82577.1"/>
    </source>
</evidence>
<sequence>MDNQPLIHSVDNSSDAKTIYRGSIFFFVIGALSSISWFFGLFSTSRNIYSVVGPFFYLVTGYLGYKIRSNSTGFLVLVILHLVFGGIVFLVFLIIFIYCASYAGDMYCSEDECSETQLNLTTLLIASVLCLAIYGALNTLYIVLIRATLRYRKHAGLS</sequence>
<feature type="transmembrane region" description="Helical" evidence="1">
    <location>
        <begin position="24"/>
        <end position="42"/>
    </location>
</feature>
<feature type="transmembrane region" description="Helical" evidence="1">
    <location>
        <begin position="48"/>
        <end position="65"/>
    </location>
</feature>
<keyword evidence="1" id="KW-0812">Transmembrane</keyword>
<accession>A0A1R2C0R9</accession>